<evidence type="ECO:0000313" key="2">
    <source>
        <dbReference type="Proteomes" id="UP001152087"/>
    </source>
</evidence>
<sequence length="119" mass="12783">MASAQQTAGFRAYIPSQNATRSRELAASDAYEWAAARCNEPFVANWAQSFERLVNEPYRGISVDGSVTPGVHRVASKGEDLGAPTADMVQAARDVLDLASSEQRKLLQRPIDSQTGDGG</sequence>
<protein>
    <submittedName>
        <fullName evidence="1">Uncharacterized protein</fullName>
    </submittedName>
</protein>
<name>A0A9W8QRD5_9HYPO</name>
<dbReference type="OrthoDB" id="4539697at2759"/>
<dbReference type="Proteomes" id="UP001152087">
    <property type="component" value="Unassembled WGS sequence"/>
</dbReference>
<keyword evidence="2" id="KW-1185">Reference proteome</keyword>
<proteinExistence type="predicted"/>
<evidence type="ECO:0000313" key="1">
    <source>
        <dbReference type="EMBL" id="KAJ4175758.1"/>
    </source>
</evidence>
<gene>
    <name evidence="1" type="ORF">NW755_014774</name>
</gene>
<organism evidence="1 2">
    <name type="scientific">Fusarium falciforme</name>
    <dbReference type="NCBI Taxonomy" id="195108"/>
    <lineage>
        <taxon>Eukaryota</taxon>
        <taxon>Fungi</taxon>
        <taxon>Dikarya</taxon>
        <taxon>Ascomycota</taxon>
        <taxon>Pezizomycotina</taxon>
        <taxon>Sordariomycetes</taxon>
        <taxon>Hypocreomycetidae</taxon>
        <taxon>Hypocreales</taxon>
        <taxon>Nectriaceae</taxon>
        <taxon>Fusarium</taxon>
        <taxon>Fusarium solani species complex</taxon>
    </lineage>
</organism>
<accession>A0A9W8QRD5</accession>
<dbReference type="EMBL" id="JAOQAV010000336">
    <property type="protein sequence ID" value="KAJ4175758.1"/>
    <property type="molecule type" value="Genomic_DNA"/>
</dbReference>
<reference evidence="1" key="1">
    <citation type="submission" date="2022-09" db="EMBL/GenBank/DDBJ databases">
        <title>Fusarium specimens isolated from Avocado Roots.</title>
        <authorList>
            <person name="Stajich J."/>
            <person name="Roper C."/>
            <person name="Heimlech-Rivalta G."/>
        </authorList>
    </citation>
    <scope>NUCLEOTIDE SEQUENCE</scope>
    <source>
        <strain evidence="1">A02</strain>
    </source>
</reference>
<comment type="caution">
    <text evidence="1">The sequence shown here is derived from an EMBL/GenBank/DDBJ whole genome shotgun (WGS) entry which is preliminary data.</text>
</comment>
<dbReference type="AlphaFoldDB" id="A0A9W8QRD5"/>